<gene>
    <name evidence="3" type="ORF">EJ03DRAFT_134494</name>
</gene>
<feature type="compositionally biased region" description="Basic and acidic residues" evidence="1">
    <location>
        <begin position="64"/>
        <end position="81"/>
    </location>
</feature>
<sequence>MTLLGHGHGHGHGPGPKRAEQQQEVREARRLLQEKIRDDWDYPPLPEWQAHSSGRRRGKARTGGGEERAAGFRFHTPREGPECAAAAVSWREREYSSESEAAEGSAGSKASSSNFRFEGPDSVGTEISQRRLLRRRKRQRDVEFEISWNPGLAHWLRQRDAWAGATPTTEHVQTTHPVNDLEKAGTASGASTPRTSSSHSDPASSSSPTTSRSSTATTPDPAPPSLPPIQPTTAATPLIPIAAPILPNHPIRRRITPAMYTEIYTKIILQGRTPSVPINLLTLISALVEGWKADGEWPPRASGPPEPTLARRKVRGKGEEGVVRMGVKAVGKVLRLGHGHGEGG</sequence>
<dbReference type="PANTHER" id="PTHR28065">
    <property type="entry name" value="FREQUENIN"/>
    <property type="match status" value="1"/>
</dbReference>
<dbReference type="PANTHER" id="PTHR28065:SF1">
    <property type="entry name" value="DUF4050 DOMAIN-CONTAINING PROTEIN"/>
    <property type="match status" value="1"/>
</dbReference>
<dbReference type="Proteomes" id="UP000799436">
    <property type="component" value="Unassembled WGS sequence"/>
</dbReference>
<accession>A0A6G1L7H4</accession>
<feature type="compositionally biased region" description="Polar residues" evidence="1">
    <location>
        <begin position="166"/>
        <end position="177"/>
    </location>
</feature>
<organism evidence="3 4">
    <name type="scientific">Teratosphaeria nubilosa</name>
    <dbReference type="NCBI Taxonomy" id="161662"/>
    <lineage>
        <taxon>Eukaryota</taxon>
        <taxon>Fungi</taxon>
        <taxon>Dikarya</taxon>
        <taxon>Ascomycota</taxon>
        <taxon>Pezizomycotina</taxon>
        <taxon>Dothideomycetes</taxon>
        <taxon>Dothideomycetidae</taxon>
        <taxon>Mycosphaerellales</taxon>
        <taxon>Teratosphaeriaceae</taxon>
        <taxon>Teratosphaeria</taxon>
    </lineage>
</organism>
<dbReference type="EMBL" id="ML995847">
    <property type="protein sequence ID" value="KAF2768194.1"/>
    <property type="molecule type" value="Genomic_DNA"/>
</dbReference>
<name>A0A6G1L7H4_9PEZI</name>
<dbReference type="InterPro" id="IPR053274">
    <property type="entry name" value="Fluconazole_resistance"/>
</dbReference>
<keyword evidence="4" id="KW-1185">Reference proteome</keyword>
<feature type="compositionally biased region" description="Pro residues" evidence="1">
    <location>
        <begin position="220"/>
        <end position="230"/>
    </location>
</feature>
<protein>
    <recommendedName>
        <fullName evidence="2">Gag1-like clamp domain-containing protein</fullName>
    </recommendedName>
</protein>
<dbReference type="Pfam" id="PF13259">
    <property type="entry name" value="clamp_Gag1-like"/>
    <property type="match status" value="1"/>
</dbReference>
<evidence type="ECO:0000313" key="3">
    <source>
        <dbReference type="EMBL" id="KAF2768194.1"/>
    </source>
</evidence>
<proteinExistence type="predicted"/>
<evidence type="ECO:0000256" key="1">
    <source>
        <dbReference type="SAM" id="MobiDB-lite"/>
    </source>
</evidence>
<dbReference type="InterPro" id="IPR025124">
    <property type="entry name" value="Gag1-like_clamp"/>
</dbReference>
<feature type="compositionally biased region" description="Basic and acidic residues" evidence="1">
    <location>
        <begin position="17"/>
        <end position="40"/>
    </location>
</feature>
<evidence type="ECO:0000313" key="4">
    <source>
        <dbReference type="Proteomes" id="UP000799436"/>
    </source>
</evidence>
<feature type="compositionally biased region" description="Low complexity" evidence="1">
    <location>
        <begin position="98"/>
        <end position="113"/>
    </location>
</feature>
<feature type="compositionally biased region" description="Low complexity" evidence="1">
    <location>
        <begin position="193"/>
        <end position="219"/>
    </location>
</feature>
<dbReference type="OrthoDB" id="5422958at2759"/>
<evidence type="ECO:0000259" key="2">
    <source>
        <dbReference type="Pfam" id="PF13259"/>
    </source>
</evidence>
<dbReference type="AlphaFoldDB" id="A0A6G1L7H4"/>
<feature type="region of interest" description="Disordered" evidence="1">
    <location>
        <begin position="166"/>
        <end position="233"/>
    </location>
</feature>
<feature type="region of interest" description="Disordered" evidence="1">
    <location>
        <begin position="1"/>
        <end position="139"/>
    </location>
</feature>
<reference evidence="3" key="1">
    <citation type="journal article" date="2020" name="Stud. Mycol.">
        <title>101 Dothideomycetes genomes: a test case for predicting lifestyles and emergence of pathogens.</title>
        <authorList>
            <person name="Haridas S."/>
            <person name="Albert R."/>
            <person name="Binder M."/>
            <person name="Bloem J."/>
            <person name="Labutti K."/>
            <person name="Salamov A."/>
            <person name="Andreopoulos B."/>
            <person name="Baker S."/>
            <person name="Barry K."/>
            <person name="Bills G."/>
            <person name="Bluhm B."/>
            <person name="Cannon C."/>
            <person name="Castanera R."/>
            <person name="Culley D."/>
            <person name="Daum C."/>
            <person name="Ezra D."/>
            <person name="Gonzalez J."/>
            <person name="Henrissat B."/>
            <person name="Kuo A."/>
            <person name="Liang C."/>
            <person name="Lipzen A."/>
            <person name="Lutzoni F."/>
            <person name="Magnuson J."/>
            <person name="Mondo S."/>
            <person name="Nolan M."/>
            <person name="Ohm R."/>
            <person name="Pangilinan J."/>
            <person name="Park H.-J."/>
            <person name="Ramirez L."/>
            <person name="Alfaro M."/>
            <person name="Sun H."/>
            <person name="Tritt A."/>
            <person name="Yoshinaga Y."/>
            <person name="Zwiers L.-H."/>
            <person name="Turgeon B."/>
            <person name="Goodwin S."/>
            <person name="Spatafora J."/>
            <person name="Crous P."/>
            <person name="Grigoriev I."/>
        </authorList>
    </citation>
    <scope>NUCLEOTIDE SEQUENCE</scope>
    <source>
        <strain evidence="3">CBS 116005</strain>
    </source>
</reference>
<feature type="domain" description="Gag1-like clamp" evidence="2">
    <location>
        <begin position="114"/>
        <end position="298"/>
    </location>
</feature>